<feature type="transmembrane region" description="Helical" evidence="1">
    <location>
        <begin position="311"/>
        <end position="330"/>
    </location>
</feature>
<evidence type="ECO:0000256" key="1">
    <source>
        <dbReference type="SAM" id="Phobius"/>
    </source>
</evidence>
<evidence type="ECO:0000313" key="5">
    <source>
        <dbReference type="Proteomes" id="UP001081709"/>
    </source>
</evidence>
<organism evidence="3 4">
    <name type="scientific">Corynebacterium pygosceleis</name>
    <dbReference type="NCBI Taxonomy" id="2800406"/>
    <lineage>
        <taxon>Bacteria</taxon>
        <taxon>Bacillati</taxon>
        <taxon>Actinomycetota</taxon>
        <taxon>Actinomycetes</taxon>
        <taxon>Mycobacteriales</taxon>
        <taxon>Corynebacteriaceae</taxon>
        <taxon>Corynebacterium</taxon>
    </lineage>
</organism>
<feature type="transmembrane region" description="Helical" evidence="1">
    <location>
        <begin position="282"/>
        <end position="299"/>
    </location>
</feature>
<sequence>MTVKTTGGSSTAILRHANPWVLPVLAALVSAAGLYGYLFTEYRPYAWTAWVAAAFGAVLLASTGDADTYRAFNLDHATWRRHHLLRVGLYAVILSACALLNWLMRGEGVVLVSIVFWVVAVVIQVLNSRTWPVAPRTATPRSGDPAISGAGPRRACRAVIAGNVVQRNLIGWGLTAVAAVIIGLTDIRVNWTILPLVTVMTGLTSDERPDRWMAFNGRRRTWLRERTRLALLHPVVAAAASLPSLLIANPDDHLLTGICRWIAVGVLIAAIDIILPVLTVWWAPYLVVIMGLTGIPVLLPADTGFDPTLHPVVGVGFLIVNYIVADRWLVRRWRPGPRGLADWLGMNTGGATNTG</sequence>
<feature type="transmembrane region" description="Helical" evidence="1">
    <location>
        <begin position="254"/>
        <end position="275"/>
    </location>
</feature>
<accession>A0A9Q4GJH9</accession>
<dbReference type="AlphaFoldDB" id="A0A9Q4GJH9"/>
<keyword evidence="1" id="KW-1133">Transmembrane helix</keyword>
<dbReference type="EMBL" id="JAPMKV010000004">
    <property type="protein sequence ID" value="MCX7445045.1"/>
    <property type="molecule type" value="Genomic_DNA"/>
</dbReference>
<dbReference type="Proteomes" id="UP001071478">
    <property type="component" value="Unassembled WGS sequence"/>
</dbReference>
<evidence type="ECO:0000313" key="2">
    <source>
        <dbReference type="EMBL" id="MCX7445045.1"/>
    </source>
</evidence>
<comment type="caution">
    <text evidence="3">The sequence shown here is derived from an EMBL/GenBank/DDBJ whole genome shotgun (WGS) entry which is preliminary data.</text>
</comment>
<gene>
    <name evidence="2" type="ORF">OS125_07270</name>
    <name evidence="3" type="ORF">OS129_11255</name>
</gene>
<dbReference type="RefSeq" id="WP_248167415.1">
    <property type="nucleotide sequence ID" value="NZ_JALNJA010000002.1"/>
</dbReference>
<feature type="transmembrane region" description="Helical" evidence="1">
    <location>
        <begin position="109"/>
        <end position="126"/>
    </location>
</feature>
<name>A0A9Q4GJH9_9CORY</name>
<keyword evidence="1" id="KW-0472">Membrane</keyword>
<feature type="transmembrane region" description="Helical" evidence="1">
    <location>
        <begin position="229"/>
        <end position="248"/>
    </location>
</feature>
<evidence type="ECO:0000313" key="3">
    <source>
        <dbReference type="EMBL" id="MCX7469443.1"/>
    </source>
</evidence>
<feature type="transmembrane region" description="Helical" evidence="1">
    <location>
        <begin position="84"/>
        <end position="103"/>
    </location>
</feature>
<dbReference type="Proteomes" id="UP001081709">
    <property type="component" value="Unassembled WGS sequence"/>
</dbReference>
<reference evidence="3" key="1">
    <citation type="submission" date="2022-11" db="EMBL/GenBank/DDBJ databases">
        <title>Corynebacterium sp. isolated from Penguins.</title>
        <authorList>
            <person name="Sedlar K."/>
            <person name="Svec P."/>
        </authorList>
    </citation>
    <scope>NUCLEOTIDE SEQUENCE</scope>
    <source>
        <strain evidence="2">P7003</strain>
        <strain evidence="3">P7374</strain>
    </source>
</reference>
<keyword evidence="1" id="KW-0812">Transmembrane</keyword>
<keyword evidence="5" id="KW-1185">Reference proteome</keyword>
<feature type="transmembrane region" description="Helical" evidence="1">
    <location>
        <begin position="45"/>
        <end position="63"/>
    </location>
</feature>
<proteinExistence type="predicted"/>
<feature type="transmembrane region" description="Helical" evidence="1">
    <location>
        <begin position="20"/>
        <end position="39"/>
    </location>
</feature>
<protein>
    <submittedName>
        <fullName evidence="3">Uncharacterized protein</fullName>
    </submittedName>
</protein>
<dbReference type="EMBL" id="JAPMKU010000008">
    <property type="protein sequence ID" value="MCX7469443.1"/>
    <property type="molecule type" value="Genomic_DNA"/>
</dbReference>
<evidence type="ECO:0000313" key="4">
    <source>
        <dbReference type="Proteomes" id="UP001071478"/>
    </source>
</evidence>